<dbReference type="InterPro" id="IPR019109">
    <property type="entry name" value="MamF_MmsF"/>
</dbReference>
<organism evidence="6 7">
    <name type="scientific">Candidatus Kuenenbacteria bacterium GW2011_GWA2_42_15</name>
    <dbReference type="NCBI Taxonomy" id="1618677"/>
    <lineage>
        <taxon>Bacteria</taxon>
        <taxon>Candidatus Kueneniibacteriota</taxon>
    </lineage>
</organism>
<name>A0A0G1B3V3_9BACT</name>
<gene>
    <name evidence="6" type="ORF">UV02_C0034G0003</name>
</gene>
<evidence type="ECO:0000313" key="7">
    <source>
        <dbReference type="Proteomes" id="UP000034516"/>
    </source>
</evidence>
<protein>
    <recommendedName>
        <fullName evidence="8">Chloroplast import component protein (Tic20)</fullName>
    </recommendedName>
</protein>
<feature type="transmembrane region" description="Helical" evidence="5">
    <location>
        <begin position="15"/>
        <end position="31"/>
    </location>
</feature>
<evidence type="ECO:0000256" key="3">
    <source>
        <dbReference type="ARBA" id="ARBA00022989"/>
    </source>
</evidence>
<dbReference type="Proteomes" id="UP000034516">
    <property type="component" value="Unassembled WGS sequence"/>
</dbReference>
<evidence type="ECO:0000256" key="4">
    <source>
        <dbReference type="ARBA" id="ARBA00023136"/>
    </source>
</evidence>
<evidence type="ECO:0000313" key="6">
    <source>
        <dbReference type="EMBL" id="KKS41036.1"/>
    </source>
</evidence>
<comment type="subcellular location">
    <subcellularLocation>
        <location evidence="1">Membrane</location>
        <topology evidence="1">Multi-pass membrane protein</topology>
    </subcellularLocation>
</comment>
<proteinExistence type="predicted"/>
<feature type="transmembrane region" description="Helical" evidence="5">
    <location>
        <begin position="68"/>
        <end position="87"/>
    </location>
</feature>
<accession>A0A0G1B3V3</accession>
<dbReference type="EMBL" id="LCCW01000034">
    <property type="protein sequence ID" value="KKS41036.1"/>
    <property type="molecule type" value="Genomic_DNA"/>
</dbReference>
<evidence type="ECO:0000256" key="1">
    <source>
        <dbReference type="ARBA" id="ARBA00004141"/>
    </source>
</evidence>
<comment type="caution">
    <text evidence="6">The sequence shown here is derived from an EMBL/GenBank/DDBJ whole genome shotgun (WGS) entry which is preliminary data.</text>
</comment>
<evidence type="ECO:0000256" key="5">
    <source>
        <dbReference type="SAM" id="Phobius"/>
    </source>
</evidence>
<dbReference type="AlphaFoldDB" id="A0A0G1B3V3"/>
<keyword evidence="4 5" id="KW-0472">Membrane</keyword>
<evidence type="ECO:0000256" key="2">
    <source>
        <dbReference type="ARBA" id="ARBA00022692"/>
    </source>
</evidence>
<evidence type="ECO:0008006" key="8">
    <source>
        <dbReference type="Google" id="ProtNLM"/>
    </source>
</evidence>
<dbReference type="PANTHER" id="PTHR36460">
    <property type="entry name" value="UPF0132 DOMAIN PROTEIN (AFU_ORTHOLOGUE AFUA_3G10255)"/>
    <property type="match status" value="1"/>
</dbReference>
<dbReference type="Pfam" id="PF09685">
    <property type="entry name" value="MamF_MmsF"/>
    <property type="match status" value="1"/>
</dbReference>
<dbReference type="PANTHER" id="PTHR36460:SF1">
    <property type="entry name" value="UPF0132 DOMAIN PROTEIN (AFU_ORTHOLOGUE AFUA_3G10255)"/>
    <property type="match status" value="1"/>
</dbReference>
<keyword evidence="2 5" id="KW-0812">Transmembrane</keyword>
<keyword evidence="3 5" id="KW-1133">Transmembrane helix</keyword>
<reference evidence="6 7" key="1">
    <citation type="journal article" date="2015" name="Nature">
        <title>rRNA introns, odd ribosomes, and small enigmatic genomes across a large radiation of phyla.</title>
        <authorList>
            <person name="Brown C.T."/>
            <person name="Hug L.A."/>
            <person name="Thomas B.C."/>
            <person name="Sharon I."/>
            <person name="Castelle C.J."/>
            <person name="Singh A."/>
            <person name="Wilkins M.J."/>
            <person name="Williams K.H."/>
            <person name="Banfield J.F."/>
        </authorList>
    </citation>
    <scope>NUCLEOTIDE SEQUENCE [LARGE SCALE GENOMIC DNA]</scope>
</reference>
<feature type="transmembrane region" description="Helical" evidence="5">
    <location>
        <begin position="43"/>
        <end position="62"/>
    </location>
</feature>
<dbReference type="GO" id="GO:0016020">
    <property type="term" value="C:membrane"/>
    <property type="evidence" value="ECO:0007669"/>
    <property type="project" value="UniProtKB-SubCell"/>
</dbReference>
<sequence>MSEEKKQAVSRDERVMGVLAYLWVLCLLPLLSRKDSEFCQFHAKQGLVLFIGSFAIMFLGMIPILGWFIVLPIGWFLIVVLSLLGILNGWQGKKWAMPFIGKYAKKINL</sequence>